<name>A0A8H7S2K9_9FUNG</name>
<organism evidence="1 2">
    <name type="scientific">Circinella minor</name>
    <dbReference type="NCBI Taxonomy" id="1195481"/>
    <lineage>
        <taxon>Eukaryota</taxon>
        <taxon>Fungi</taxon>
        <taxon>Fungi incertae sedis</taxon>
        <taxon>Mucoromycota</taxon>
        <taxon>Mucoromycotina</taxon>
        <taxon>Mucoromycetes</taxon>
        <taxon>Mucorales</taxon>
        <taxon>Lichtheimiaceae</taxon>
        <taxon>Circinella</taxon>
    </lineage>
</organism>
<proteinExistence type="predicted"/>
<protein>
    <submittedName>
        <fullName evidence="1">Uncharacterized protein</fullName>
    </submittedName>
</protein>
<gene>
    <name evidence="1" type="ORF">INT45_007123</name>
</gene>
<dbReference type="OrthoDB" id="2287259at2759"/>
<dbReference type="Proteomes" id="UP000646827">
    <property type="component" value="Unassembled WGS sequence"/>
</dbReference>
<accession>A0A8H7S2K9</accession>
<keyword evidence="2" id="KW-1185">Reference proteome</keyword>
<evidence type="ECO:0000313" key="1">
    <source>
        <dbReference type="EMBL" id="KAG2221717.1"/>
    </source>
</evidence>
<comment type="caution">
    <text evidence="1">The sequence shown here is derived from an EMBL/GenBank/DDBJ whole genome shotgun (WGS) entry which is preliminary data.</text>
</comment>
<sequence length="103" mass="11527">MNYFPSPPSSPSPFEHLDDPDYVTTDNEAGIVCGSCNKALGTDWFCPNCHKKCSTCNRILALNTDDYCTRCWVYVPSKNTFVSRQKYLPSPTSKSITSSSHLH</sequence>
<dbReference type="AlphaFoldDB" id="A0A8H7S2K9"/>
<evidence type="ECO:0000313" key="2">
    <source>
        <dbReference type="Proteomes" id="UP000646827"/>
    </source>
</evidence>
<dbReference type="EMBL" id="JAEPRB010000101">
    <property type="protein sequence ID" value="KAG2221717.1"/>
    <property type="molecule type" value="Genomic_DNA"/>
</dbReference>
<reference evidence="1 2" key="1">
    <citation type="submission" date="2020-12" db="EMBL/GenBank/DDBJ databases">
        <title>Metabolic potential, ecology and presence of endohyphal bacteria is reflected in genomic diversity of Mucoromycotina.</title>
        <authorList>
            <person name="Muszewska A."/>
            <person name="Okrasinska A."/>
            <person name="Steczkiewicz K."/>
            <person name="Drgas O."/>
            <person name="Orlowska M."/>
            <person name="Perlinska-Lenart U."/>
            <person name="Aleksandrzak-Piekarczyk T."/>
            <person name="Szatraj K."/>
            <person name="Zielenkiewicz U."/>
            <person name="Pilsyk S."/>
            <person name="Malc E."/>
            <person name="Mieczkowski P."/>
            <person name="Kruszewska J.S."/>
            <person name="Biernat P."/>
            <person name="Pawlowska J."/>
        </authorList>
    </citation>
    <scope>NUCLEOTIDE SEQUENCE [LARGE SCALE GENOMIC DNA]</scope>
    <source>
        <strain evidence="1 2">CBS 142.35</strain>
    </source>
</reference>